<keyword evidence="2" id="KW-0472">Membrane</keyword>
<dbReference type="OrthoDB" id="9928874at2"/>
<dbReference type="Proteomes" id="UP000182584">
    <property type="component" value="Unassembled WGS sequence"/>
</dbReference>
<proteinExistence type="predicted"/>
<feature type="coiled-coil region" evidence="1">
    <location>
        <begin position="216"/>
        <end position="243"/>
    </location>
</feature>
<dbReference type="AlphaFoldDB" id="A0A1H9KYM2"/>
<reference evidence="3 4" key="1">
    <citation type="submission" date="2016-10" db="EMBL/GenBank/DDBJ databases">
        <authorList>
            <person name="de Groot N.N."/>
        </authorList>
    </citation>
    <scope>NUCLEOTIDE SEQUENCE [LARGE SCALE GENOMIC DNA]</scope>
    <source>
        <strain evidence="3 4">AR40</strain>
    </source>
</reference>
<dbReference type="EMBL" id="FOGJ01000001">
    <property type="protein sequence ID" value="SER04260.1"/>
    <property type="molecule type" value="Genomic_DNA"/>
</dbReference>
<evidence type="ECO:0000313" key="4">
    <source>
        <dbReference type="Proteomes" id="UP000182584"/>
    </source>
</evidence>
<evidence type="ECO:0000256" key="2">
    <source>
        <dbReference type="SAM" id="Phobius"/>
    </source>
</evidence>
<evidence type="ECO:0000256" key="1">
    <source>
        <dbReference type="SAM" id="Coils"/>
    </source>
</evidence>
<sequence length="359" mass="40052">MDLNTQSLEILKLISDTSESLCTNKLLFPKENGDRNTAERILVGLMTCLVAVMGDNAKLAYNILPEYLESLKDIASDQDYKKCSDEIMSYYEKFRNIGARVQFASANWEDVMNEEFTDYIITSTKAEASNEGHEAVLDVVRNLVDISKSYTQSEVTIIKRVTHKKTIIALVAAVTLLFAALGSGAVYTYNLKKRTDELSTSVSDLQNMNSELISTVSSQEEVIASLNGQIDDLNDKNLALDDEITEFSSYIEEHEADIQVAEHIETYDTAGEEGSGRFYADNYVVTTSGDDVTIKVTMDFYGTCNLQGDNKRISAAWDDHFTDNGTIVVTFTPVKKGATTFHFFNDQNSDTFDVLVIYI</sequence>
<keyword evidence="2" id="KW-1133">Transmembrane helix</keyword>
<accession>A0A1H9KYM2</accession>
<gene>
    <name evidence="3" type="ORF">SAMN04487884_101215</name>
</gene>
<evidence type="ECO:0000313" key="3">
    <source>
        <dbReference type="EMBL" id="SER04260.1"/>
    </source>
</evidence>
<keyword evidence="2" id="KW-0812">Transmembrane</keyword>
<organism evidence="3 4">
    <name type="scientific">Butyrivibrio fibrisolvens</name>
    <dbReference type="NCBI Taxonomy" id="831"/>
    <lineage>
        <taxon>Bacteria</taxon>
        <taxon>Bacillati</taxon>
        <taxon>Bacillota</taxon>
        <taxon>Clostridia</taxon>
        <taxon>Lachnospirales</taxon>
        <taxon>Lachnospiraceae</taxon>
        <taxon>Butyrivibrio</taxon>
    </lineage>
</organism>
<dbReference type="RefSeq" id="WP_074753840.1">
    <property type="nucleotide sequence ID" value="NZ_FOGJ01000001.1"/>
</dbReference>
<feature type="transmembrane region" description="Helical" evidence="2">
    <location>
        <begin position="167"/>
        <end position="189"/>
    </location>
</feature>
<protein>
    <submittedName>
        <fullName evidence="3">Uncharacterized protein</fullName>
    </submittedName>
</protein>
<name>A0A1H9KYM2_BUTFI</name>
<keyword evidence="1" id="KW-0175">Coiled coil</keyword>